<name>A0A382JIE0_9ZZZZ</name>
<organism evidence="1">
    <name type="scientific">marine metagenome</name>
    <dbReference type="NCBI Taxonomy" id="408172"/>
    <lineage>
        <taxon>unclassified sequences</taxon>
        <taxon>metagenomes</taxon>
        <taxon>ecological metagenomes</taxon>
    </lineage>
</organism>
<accession>A0A382JIE0</accession>
<sequence length="67" mass="8252">MPTNNRNRQLRAQEGKHEWEVLKIDPRTICFNNNEGILIQSVKDRKHERWVERNDITLIEFKEHRRD</sequence>
<dbReference type="EMBL" id="UINC01074427">
    <property type="protein sequence ID" value="SVC11606.1"/>
    <property type="molecule type" value="Genomic_DNA"/>
</dbReference>
<reference evidence="1" key="1">
    <citation type="submission" date="2018-05" db="EMBL/GenBank/DDBJ databases">
        <authorList>
            <person name="Lanie J.A."/>
            <person name="Ng W.-L."/>
            <person name="Kazmierczak K.M."/>
            <person name="Andrzejewski T.M."/>
            <person name="Davidsen T.M."/>
            <person name="Wayne K.J."/>
            <person name="Tettelin H."/>
            <person name="Glass J.I."/>
            <person name="Rusch D."/>
            <person name="Podicherti R."/>
            <person name="Tsui H.-C.T."/>
            <person name="Winkler M.E."/>
        </authorList>
    </citation>
    <scope>NUCLEOTIDE SEQUENCE</scope>
</reference>
<evidence type="ECO:0000313" key="1">
    <source>
        <dbReference type="EMBL" id="SVC11606.1"/>
    </source>
</evidence>
<dbReference type="AlphaFoldDB" id="A0A382JIE0"/>
<proteinExistence type="predicted"/>
<protein>
    <submittedName>
        <fullName evidence="1">Uncharacterized protein</fullName>
    </submittedName>
</protein>
<gene>
    <name evidence="1" type="ORF">METZ01_LOCUS264460</name>
</gene>